<name>A0A126XWM2_9ACTN</name>
<comment type="caution">
    <text evidence="1">The sequence shown here is derived from an EMBL/GenBank/DDBJ whole genome shotgun (WGS) entry which is preliminary data.</text>
</comment>
<protein>
    <submittedName>
        <fullName evidence="1">Uncharacterized protein</fullName>
    </submittedName>
</protein>
<reference evidence="1 2" key="1">
    <citation type="submission" date="2017-12" db="EMBL/GenBank/DDBJ databases">
        <title>Population genomics insights into the ecological differentiation and adaptive evolution in streptomycetes.</title>
        <authorList>
            <person name="Li Y."/>
            <person name="Huang Y."/>
        </authorList>
    </citation>
    <scope>NUCLEOTIDE SEQUENCE [LARGE SCALE GENOMIC DNA]</scope>
    <source>
        <strain evidence="1 2">NBRC 100770</strain>
    </source>
</reference>
<dbReference type="RefSeq" id="WP_010640423.1">
    <property type="nucleotide sequence ID" value="NZ_CP014485.1"/>
</dbReference>
<sequence>MGRVQELWAAGEMPFGDALYRPDDTGLALRVEGPGAYHPEAGRPIPLRVGGPVDVARIIAEDGTLEADPCFGSPLPDGSGHLTGGGGGMGNIGHLARLAPDGALCWVAVMYLSNPFVAVRFEGSRAVFTNDWRNLLTLDLAAPPFAP</sequence>
<evidence type="ECO:0000313" key="2">
    <source>
        <dbReference type="Proteomes" id="UP000292693"/>
    </source>
</evidence>
<evidence type="ECO:0000313" key="1">
    <source>
        <dbReference type="EMBL" id="RZE30543.1"/>
    </source>
</evidence>
<accession>A0A126XWM2</accession>
<dbReference type="Proteomes" id="UP000292693">
    <property type="component" value="Unassembled WGS sequence"/>
</dbReference>
<dbReference type="EMBL" id="PKLL01000001">
    <property type="protein sequence ID" value="RZE30543.1"/>
    <property type="molecule type" value="Genomic_DNA"/>
</dbReference>
<accession>A0A2M9SN56</accession>
<dbReference type="AlphaFoldDB" id="A0A126XWM2"/>
<organism evidence="1 2">
    <name type="scientific">Streptomyces albidoflavus</name>
    <dbReference type="NCBI Taxonomy" id="1886"/>
    <lineage>
        <taxon>Bacteria</taxon>
        <taxon>Bacillati</taxon>
        <taxon>Actinomycetota</taxon>
        <taxon>Actinomycetes</taxon>
        <taxon>Kitasatosporales</taxon>
        <taxon>Streptomycetaceae</taxon>
        <taxon>Streptomyces</taxon>
        <taxon>Streptomyces albidoflavus group</taxon>
    </lineage>
</organism>
<gene>
    <name evidence="1" type="ORF">C0Q92_01580</name>
</gene>
<proteinExistence type="predicted"/>